<dbReference type="EMBL" id="AP025322">
    <property type="protein sequence ID" value="BDD12944.1"/>
    <property type="molecule type" value="Genomic_DNA"/>
</dbReference>
<evidence type="ECO:0000256" key="1">
    <source>
        <dbReference type="SAM" id="Phobius"/>
    </source>
</evidence>
<dbReference type="KEGG" id="fax:FUAX_53760"/>
<keyword evidence="1" id="KW-1133">Transmembrane helix</keyword>
<keyword evidence="1" id="KW-0812">Transmembrane</keyword>
<protein>
    <recommendedName>
        <fullName evidence="4">DoxX family protein</fullName>
    </recommendedName>
</protein>
<dbReference type="RefSeq" id="WP_338396116.1">
    <property type="nucleotide sequence ID" value="NZ_AP025322.1"/>
</dbReference>
<proteinExistence type="predicted"/>
<feature type="transmembrane region" description="Helical" evidence="1">
    <location>
        <begin position="12"/>
        <end position="30"/>
    </location>
</feature>
<feature type="transmembrane region" description="Helical" evidence="1">
    <location>
        <begin position="111"/>
        <end position="131"/>
    </location>
</feature>
<evidence type="ECO:0008006" key="4">
    <source>
        <dbReference type="Google" id="ProtNLM"/>
    </source>
</evidence>
<dbReference type="AlphaFoldDB" id="A0AAU9CLT6"/>
<evidence type="ECO:0000313" key="2">
    <source>
        <dbReference type="EMBL" id="BDD12944.1"/>
    </source>
</evidence>
<reference evidence="2 3" key="1">
    <citation type="submission" date="2021-12" db="EMBL/GenBank/DDBJ databases">
        <title>Genome sequencing of bacteria with rrn-lacking chromosome and rrn-plasmid.</title>
        <authorList>
            <person name="Anda M."/>
            <person name="Iwasaki W."/>
        </authorList>
    </citation>
    <scope>NUCLEOTIDE SEQUENCE [LARGE SCALE GENOMIC DNA]</scope>
    <source>
        <strain evidence="2 3">DSM 100852</strain>
        <plasmid evidence="2 3">pFA8</plasmid>
    </source>
</reference>
<name>A0AAU9CLT6_9BACT</name>
<keyword evidence="3" id="KW-1185">Reference proteome</keyword>
<dbReference type="Proteomes" id="UP001348817">
    <property type="component" value="Plasmid pFA8"/>
</dbReference>
<feature type="transmembrane region" description="Helical" evidence="1">
    <location>
        <begin position="50"/>
        <end position="69"/>
    </location>
</feature>
<sequence>MRQDNTDRYESVKRIGCYFLFPWMMLSMSFKLFHFGPSETFYVYPLPQFMLTMVPYVEGIGGVLMLLGAKNEKFRAIGGIILIPLFFGAVASHIVFGWLHLFNGVDEAKYLTIPSFFSLCLVSWISVKPILKLLRQSFG</sequence>
<geneLocation type="plasmid" evidence="2 3">
    <name>pFA8</name>
</geneLocation>
<keyword evidence="2" id="KW-0614">Plasmid</keyword>
<feature type="transmembrane region" description="Helical" evidence="1">
    <location>
        <begin position="76"/>
        <end position="99"/>
    </location>
</feature>
<evidence type="ECO:0000313" key="3">
    <source>
        <dbReference type="Proteomes" id="UP001348817"/>
    </source>
</evidence>
<keyword evidence="1" id="KW-0472">Membrane</keyword>
<gene>
    <name evidence="2" type="ORF">FUAX_53760</name>
</gene>
<accession>A0AAU9CLT6</accession>
<organism evidence="2 3">
    <name type="scientific">Fulvitalea axinellae</name>
    <dbReference type="NCBI Taxonomy" id="1182444"/>
    <lineage>
        <taxon>Bacteria</taxon>
        <taxon>Pseudomonadati</taxon>
        <taxon>Bacteroidota</taxon>
        <taxon>Cytophagia</taxon>
        <taxon>Cytophagales</taxon>
        <taxon>Persicobacteraceae</taxon>
        <taxon>Fulvitalea</taxon>
    </lineage>
</organism>